<name>A0A835QDN8_VANPL</name>
<keyword evidence="4" id="KW-1185">Reference proteome</keyword>
<dbReference type="OrthoDB" id="431825at2759"/>
<dbReference type="EMBL" id="JADCNL010000009">
    <property type="protein sequence ID" value="KAG0466923.1"/>
    <property type="molecule type" value="Genomic_DNA"/>
</dbReference>
<feature type="compositionally biased region" description="Basic and acidic residues" evidence="1">
    <location>
        <begin position="1479"/>
        <end position="1494"/>
    </location>
</feature>
<feature type="compositionally biased region" description="Basic and acidic residues" evidence="1">
    <location>
        <begin position="2330"/>
        <end position="2344"/>
    </location>
</feature>
<reference evidence="3 4" key="1">
    <citation type="journal article" date="2020" name="Nat. Food">
        <title>A phased Vanilla planifolia genome enables genetic improvement of flavour and production.</title>
        <authorList>
            <person name="Hasing T."/>
            <person name="Tang H."/>
            <person name="Brym M."/>
            <person name="Khazi F."/>
            <person name="Huang T."/>
            <person name="Chambers A.H."/>
        </authorList>
    </citation>
    <scope>NUCLEOTIDE SEQUENCE [LARGE SCALE GENOMIC DNA]</scope>
    <source>
        <tissue evidence="3">Leaf</tissue>
    </source>
</reference>
<dbReference type="InterPro" id="IPR019441">
    <property type="entry name" value="FMP27/BLTP2/Hobbit_GFWDK_RBG"/>
</dbReference>
<dbReference type="InterPro" id="IPR045167">
    <property type="entry name" value="Hobbit"/>
</dbReference>
<proteinExistence type="predicted"/>
<comment type="caution">
    <text evidence="3">The sequence shown here is derived from an EMBL/GenBank/DDBJ whole genome shotgun (WGS) entry which is preliminary data.</text>
</comment>
<dbReference type="PANTHER" id="PTHR15678">
    <property type="entry name" value="ANTIGEN MLAA-22-RELATED"/>
    <property type="match status" value="1"/>
</dbReference>
<feature type="region of interest" description="Disordered" evidence="1">
    <location>
        <begin position="2310"/>
        <end position="2375"/>
    </location>
</feature>
<dbReference type="PANTHER" id="PTHR15678:SF8">
    <property type="entry name" value="PROTEIN KINKY POLLEN"/>
    <property type="match status" value="1"/>
</dbReference>
<sequence length="2375" mass="267726">MRIYYLKLEETQRSLSGANVGGVSTLDDPASTKHKKKLSVESVKTSILYFQKSFSMSKVDVGFSHRGQDLSVYNSIMGINLSSSKSKTDESTDEETSHLDVLLNFDGIHLFKGGEISVIEVLKVSFNASVDAPMQENTPIRIVAGSRIGGTHLNVILSRLGPWLKLCSAKEKMVLPEEIPSQEMSQQSESRNVLWTCAVSAPEFIVVIYSLNELPLYRGCFQSCNLSASNLATKGIQMHTKLSELVFLIEDGYTAQSNHNLLGKEVKAGSLMHINQLNIDWGHKEMQSHEKDHSQSCKIVLSIDVTGMGVFLSFKQVESLISTMLSFKTLLKGLLPSDRKVAQSKMTVLNKKASKGTRIIKVNFDNFIMKFRGNMTLEEMSVADPKSINFGSQGGQVIITESSDGTTRTAKVLSNLPSGCNHVKFTTSVEFFCLCLSINKEKESTQIALEQGRSFYEEVTEEEIMGAKITLFDIKKTKFVRRAVGTTDAVRALFSAADIAVRWEPDVHLALYEIATRLKFLVESKKHQDSDSKIKEASFLVKDTVPDKAIMDAVQSEKQTRKKDSIFAVDVENLGLSAELADGVESKLQVSSIFSENAKIGVLLEGLMLSFNEATVLKSGRLQVSSVPVSVNVSVDPKAQPPTARDWVIQGLDLHILFPYRLQLRAIDDAVEEMFRGLKLVTAALSTIAFPIKKVSSPKKKPGTSKLGCLRLIIRRLVADIEEEPLQGWLDEHYHLLKNEVCELNTRLKFLDEAVSAESKISETSELYPKDMFLDNGTEIKIGDTSVQLLREELYKKAFKSYYEACQKLILSKGSGACSTGFQSGFKPSTARASFFSVSATDLDVNLSKINGGDREMIDFIYKMDPFSLQGNIPFSRLYGTDLLLNTGSLSVKLRDYTFPMFAGNSGKCQGRVVLAQQATCFQPQVQQDVFIGKWRRVRMFRSVSGTTPAMKSYLDLPISFHKGEVSYGVGYEPVFTDLSYAFTVALRRADLSLRSLNQNLNVLKVIPPPKKERSLPWWDDMRYYIHGRIGLFLSNIEVNVLATSDPYEKQDKLQIVSQEMDILHTDGQVKVSAKDFRVYTSSIHSLLKNNRIDIPNGTAIPFLNCPAFCIDVIMEWECESGNPPNHYLHALPNDGVPREKVYDPFRSLSLSLRWNFSLGSQPSCDKHASLNMGDLLPGKIDNEFSEKLEVISVDFPTFNFGVHDMVWLTKWWNMVYLPPQKIRTFSRWPRFGVPRVPRSGNLSLDKVMTEFCLGIDSTPTYIKHLPLRDDDPTKFLTFKISKLKCELCWSRGKQKFTFDCKRELLDLVYHGVDLHLLNVYLNKDMQRSVQKINSSISQSVVVQNVNDEKCSLKGGVGKDQDDGFLLHSDYFTVRRQTPKADGARLSAWQEAGRKKLDITELKYKDGNDSDNENVQSDPSDDDGFNVIIADSCQRIFVYGLKLLWTLEIRDVVWSWATGLSKAFETPKPSPSRQYAQKKLLDRQKAVEESKDTITSDNSSDAFQSLQDAEVLEKLPCTSQEKYEHSDDAEDEGKGQFMINVVQPQFNLHSEDAHGRFLLAAASGRVLARSFHSVLHLGGELLEKALGTDNVKVPDAVPEMTWKRVELSFMLEHVQAHVAPTDVDPGAGIQWLPKIHRSSRKVKRTGALLERVFMPCQMYFRYTRHRSLTTDLNVKPLKELSFNSPDITATMSSRQFQVMLDVLSNLLFSRLPKVQKNCLSYPSEEDDIEEEADEMIPYGIEEVDLSRINLERVARERKLLLDDIRKLSGDSDGTFDPPAYQGTGVTGLWMISGGKPELVHWLKLELANKHLTRRAAYSELRIALQKAAQLRLMEKEKNKSPSYAMRISMRINKVVWSMLEEGKPFAEVEINDLAYDFDRDFKDIGLARFTIKSFVVRNDLPNAKSIALLSAWNAPPEWGKNNMLHVNAKQGTPKDGRSPIEHFQVDIYPLRIHLTESMYRMMWHYFFPEDEQDPQRRQELWKVSTTAGLRKGKKGSSASDAAFSVSQFTKDVEVPERQNATKVITKVDNLKGNIQRGPELRRTSSFDKTWEESVAESVANELVMNAHSSRTFPTKDGALSSTLEQPVIETSRTKPKDAKLVKTGRLVQEEKKVGKFVEEKRARPVKLTEFHNVKISQVELLLTYEGSRFPINDLRLLMDTFHREEFVGTWGRLFSRIKKHVIWGVLKSVTGMQGKKFKVKSLNQKDAQGSNVLTSNLNLSDSDGQSGESDQLPIQFLKRQGDGAGDGFVVSIRGLFNTQRRKAKAFVLRTMRGDVESELHGEWSEGDVEISPFARQLTITKAKKLIRRHTKKFHSKVQKSSDMELPEQESPEHESPPSSPKEEIIFLSDDSSDASSSKDPNEEAFEVDRDFQVTS</sequence>
<gene>
    <name evidence="3" type="ORF">HPP92_018503</name>
</gene>
<dbReference type="Proteomes" id="UP000636800">
    <property type="component" value="Unassembled WGS sequence"/>
</dbReference>
<feature type="compositionally biased region" description="Basic and acidic residues" evidence="1">
    <location>
        <begin position="2366"/>
        <end position="2375"/>
    </location>
</feature>
<protein>
    <recommendedName>
        <fullName evidence="2">FMP27/BLTP2/Hobbit GFWDK motif-containing RBG unit domain-containing protein</fullName>
    </recommendedName>
</protein>
<dbReference type="SMART" id="SM01214">
    <property type="entry name" value="Fmp27_GFWDK"/>
    <property type="match status" value="1"/>
</dbReference>
<evidence type="ECO:0000313" key="3">
    <source>
        <dbReference type="EMBL" id="KAG0466923.1"/>
    </source>
</evidence>
<feature type="region of interest" description="Disordered" evidence="1">
    <location>
        <begin position="1465"/>
        <end position="1500"/>
    </location>
</feature>
<evidence type="ECO:0000256" key="1">
    <source>
        <dbReference type="SAM" id="MobiDB-lite"/>
    </source>
</evidence>
<evidence type="ECO:0000313" key="4">
    <source>
        <dbReference type="Proteomes" id="UP000636800"/>
    </source>
</evidence>
<evidence type="ECO:0000259" key="2">
    <source>
        <dbReference type="SMART" id="SM01214"/>
    </source>
</evidence>
<organism evidence="3 4">
    <name type="scientific">Vanilla planifolia</name>
    <name type="common">Vanilla</name>
    <dbReference type="NCBI Taxonomy" id="51239"/>
    <lineage>
        <taxon>Eukaryota</taxon>
        <taxon>Viridiplantae</taxon>
        <taxon>Streptophyta</taxon>
        <taxon>Embryophyta</taxon>
        <taxon>Tracheophyta</taxon>
        <taxon>Spermatophyta</taxon>
        <taxon>Magnoliopsida</taxon>
        <taxon>Liliopsida</taxon>
        <taxon>Asparagales</taxon>
        <taxon>Orchidaceae</taxon>
        <taxon>Vanilloideae</taxon>
        <taxon>Vanilleae</taxon>
        <taxon>Vanilla</taxon>
    </lineage>
</organism>
<accession>A0A835QDN8</accession>
<feature type="domain" description="FMP27/BLTP2/Hobbit GFWDK motif-containing RBG unit" evidence="2">
    <location>
        <begin position="896"/>
        <end position="1050"/>
    </location>
</feature>
<dbReference type="Pfam" id="PF10344">
    <property type="entry name" value="Hobbit"/>
    <property type="match status" value="1"/>
</dbReference>